<organism evidence="1">
    <name type="scientific">marine sediment metagenome</name>
    <dbReference type="NCBI Taxonomy" id="412755"/>
    <lineage>
        <taxon>unclassified sequences</taxon>
        <taxon>metagenomes</taxon>
        <taxon>ecological metagenomes</taxon>
    </lineage>
</organism>
<feature type="non-terminal residue" evidence="1">
    <location>
        <position position="1"/>
    </location>
</feature>
<evidence type="ECO:0000313" key="1">
    <source>
        <dbReference type="EMBL" id="GAJ16319.1"/>
    </source>
</evidence>
<protein>
    <submittedName>
        <fullName evidence="1">Uncharacterized protein</fullName>
    </submittedName>
</protein>
<sequence>TGIDVNTIYTGFNGVEYTWTVNDVSGTVTGESAGPAGGEDFANNIVQTLSHSETSS</sequence>
<dbReference type="EMBL" id="BARW01042665">
    <property type="protein sequence ID" value="GAJ16319.1"/>
    <property type="molecule type" value="Genomic_DNA"/>
</dbReference>
<accession>X1UFK5</accession>
<reference evidence="1" key="1">
    <citation type="journal article" date="2014" name="Front. Microbiol.">
        <title>High frequency of phylogenetically diverse reductive dehalogenase-homologous genes in deep subseafloor sedimentary metagenomes.</title>
        <authorList>
            <person name="Kawai M."/>
            <person name="Futagami T."/>
            <person name="Toyoda A."/>
            <person name="Takaki Y."/>
            <person name="Nishi S."/>
            <person name="Hori S."/>
            <person name="Arai W."/>
            <person name="Tsubouchi T."/>
            <person name="Morono Y."/>
            <person name="Uchiyama I."/>
            <person name="Ito T."/>
            <person name="Fujiyama A."/>
            <person name="Inagaki F."/>
            <person name="Takami H."/>
        </authorList>
    </citation>
    <scope>NUCLEOTIDE SEQUENCE</scope>
    <source>
        <strain evidence="1">Expedition CK06-06</strain>
    </source>
</reference>
<gene>
    <name evidence="1" type="ORF">S12H4_63075</name>
</gene>
<feature type="non-terminal residue" evidence="1">
    <location>
        <position position="56"/>
    </location>
</feature>
<dbReference type="AlphaFoldDB" id="X1UFK5"/>
<name>X1UFK5_9ZZZZ</name>
<comment type="caution">
    <text evidence="1">The sequence shown here is derived from an EMBL/GenBank/DDBJ whole genome shotgun (WGS) entry which is preliminary data.</text>
</comment>
<proteinExistence type="predicted"/>